<evidence type="ECO:0000259" key="4">
    <source>
        <dbReference type="Pfam" id="PF02397"/>
    </source>
</evidence>
<dbReference type="Pfam" id="PF02397">
    <property type="entry name" value="Bac_transf"/>
    <property type="match status" value="1"/>
</dbReference>
<dbReference type="Pfam" id="PF00535">
    <property type="entry name" value="Glycos_transf_2"/>
    <property type="match status" value="1"/>
</dbReference>
<dbReference type="CDD" id="cd04186">
    <property type="entry name" value="GT_2_like_c"/>
    <property type="match status" value="1"/>
</dbReference>
<dbReference type="GO" id="GO:0016740">
    <property type="term" value="F:transferase activity"/>
    <property type="evidence" value="ECO:0007669"/>
    <property type="project" value="UniProtKB-KW"/>
</dbReference>
<name>A0A3B1BH94_9ZZZZ</name>
<dbReference type="PANTHER" id="PTHR43179">
    <property type="entry name" value="RHAMNOSYLTRANSFERASE WBBL"/>
    <property type="match status" value="1"/>
</dbReference>
<evidence type="ECO:0000256" key="2">
    <source>
        <dbReference type="SAM" id="Phobius"/>
    </source>
</evidence>
<reference evidence="6" key="1">
    <citation type="submission" date="2018-06" db="EMBL/GenBank/DDBJ databases">
        <authorList>
            <person name="Zhirakovskaya E."/>
        </authorList>
    </citation>
    <scope>NUCLEOTIDE SEQUENCE</scope>
</reference>
<dbReference type="InterPro" id="IPR029044">
    <property type="entry name" value="Nucleotide-diphossugar_trans"/>
</dbReference>
<dbReference type="AlphaFoldDB" id="A0A3B1BH94"/>
<keyword evidence="2" id="KW-0812">Transmembrane</keyword>
<evidence type="ECO:0000256" key="1">
    <source>
        <dbReference type="ARBA" id="ARBA00022679"/>
    </source>
</evidence>
<feature type="transmembrane region" description="Helical" evidence="2">
    <location>
        <begin position="322"/>
        <end position="339"/>
    </location>
</feature>
<dbReference type="Gene3D" id="3.90.550.10">
    <property type="entry name" value="Spore Coat Polysaccharide Biosynthesis Protein SpsA, Chain A"/>
    <property type="match status" value="1"/>
</dbReference>
<keyword evidence="1 6" id="KW-0808">Transferase</keyword>
<evidence type="ECO:0000313" key="6">
    <source>
        <dbReference type="EMBL" id="VAX17686.1"/>
    </source>
</evidence>
<accession>A0A3B1BH94</accession>
<organism evidence="6">
    <name type="scientific">hydrothermal vent metagenome</name>
    <dbReference type="NCBI Taxonomy" id="652676"/>
    <lineage>
        <taxon>unclassified sequences</taxon>
        <taxon>metagenomes</taxon>
        <taxon>ecological metagenomes</taxon>
    </lineage>
</organism>
<feature type="domain" description="Galactosyltransferase C-terminal" evidence="5">
    <location>
        <begin position="172"/>
        <end position="224"/>
    </location>
</feature>
<dbReference type="InterPro" id="IPR001173">
    <property type="entry name" value="Glyco_trans_2-like"/>
</dbReference>
<keyword evidence="2" id="KW-1133">Transmembrane helix</keyword>
<feature type="domain" description="Bacterial sugar transferase" evidence="4">
    <location>
        <begin position="608"/>
        <end position="658"/>
    </location>
</feature>
<dbReference type="Pfam" id="PF13727">
    <property type="entry name" value="CoA_binding_3"/>
    <property type="match status" value="1"/>
</dbReference>
<dbReference type="SUPFAM" id="SSF53448">
    <property type="entry name" value="Nucleotide-diphospho-sugar transferases"/>
    <property type="match status" value="1"/>
</dbReference>
<feature type="transmembrane region" description="Helical" evidence="2">
    <location>
        <begin position="281"/>
        <end position="302"/>
    </location>
</feature>
<evidence type="ECO:0000259" key="5">
    <source>
        <dbReference type="Pfam" id="PF02709"/>
    </source>
</evidence>
<feature type="transmembrane region" description="Helical" evidence="2">
    <location>
        <begin position="381"/>
        <end position="401"/>
    </location>
</feature>
<proteinExistence type="predicted"/>
<gene>
    <name evidence="6" type="ORF">MNBD_IGNAVI01-2742</name>
</gene>
<evidence type="ECO:0000259" key="3">
    <source>
        <dbReference type="Pfam" id="PF00535"/>
    </source>
</evidence>
<keyword evidence="2" id="KW-0472">Membrane</keyword>
<feature type="domain" description="Glycosyltransferase 2-like" evidence="3">
    <location>
        <begin position="5"/>
        <end position="154"/>
    </location>
</feature>
<feature type="transmembrane region" description="Helical" evidence="2">
    <location>
        <begin position="550"/>
        <end position="571"/>
    </location>
</feature>
<dbReference type="EMBL" id="UOGD01000082">
    <property type="protein sequence ID" value="VAX17686.1"/>
    <property type="molecule type" value="Genomic_DNA"/>
</dbReference>
<dbReference type="PANTHER" id="PTHR43179:SF7">
    <property type="entry name" value="RHAMNOSYLTRANSFERASE WBBL"/>
    <property type="match status" value="1"/>
</dbReference>
<dbReference type="Gene3D" id="3.40.50.720">
    <property type="entry name" value="NAD(P)-binding Rossmann-like Domain"/>
    <property type="match status" value="1"/>
</dbReference>
<protein>
    <submittedName>
        <fullName evidence="6">Glycosyl transferase, group 2 family</fullName>
    </submittedName>
</protein>
<dbReference type="InterPro" id="IPR003362">
    <property type="entry name" value="Bact_transf"/>
</dbReference>
<feature type="transmembrane region" description="Helical" evidence="2">
    <location>
        <begin position="351"/>
        <end position="369"/>
    </location>
</feature>
<dbReference type="InterPro" id="IPR027791">
    <property type="entry name" value="Galactosyl_T_C"/>
</dbReference>
<sequence>MPQLSIIIVNYNVKEFVKNLLYSLEKALSSFSSEIIIVDNASSDGSVDDIKSKFPNVTLIANGKNVGFGKANNQGLEIAKGKFIVLLNPDTIVREDTFTKLIEFMENNHDAGMVTCKVLNPDGTLQLACRRSFPGPWTSFTKVTGLSKLFPKSKLFARYNLTYLDEDQVNEVDAISGSFMMFKAEVYKKVGGFDPRFFMYGEDLDLCYRVKASKYKVYYVPVTEIIHYKGESTKRSSLDETKIFYEAMHLFVEKHFSSSFLVELILRSAIVARRSVAFLNLYRLPILSAIIDFIVFSGALYLAEQLYRPGSWGGFPEAVKPWVYIIPAFMQTIFTAFVGGYKRNSISTLRVLLALIVGLILSSSITFFFKQYAFSRAVLLITYSIVIVAFILWRFVVKIFFNVGVESSVRRIRTLIVGNEDRCRELGDKLKSSFADLYSVFGFISEKTEDIGKKIGSYEIVGSLENISKVIQDKNINRVIFASENISFEKMFSVVSLSNKANVQFLVAGTELDYLVGKSSVTMLENIPLLKVHYNIASIGHKTIKAIFDILLSIPMLIFIYPFYLIASLFVKVKSDFGKFILGVPSVLTLKRSFVGTMDLPHTEGLYLGKQGLTGLWYIENFNRLDSKELEKLNIYYAKNQNIWLDLEILGKTFAKMFSKKD</sequence>
<dbReference type="Pfam" id="PF02709">
    <property type="entry name" value="Glyco_transf_7C"/>
    <property type="match status" value="1"/>
</dbReference>